<dbReference type="Proteomes" id="UP000187439">
    <property type="component" value="Unassembled WGS sequence"/>
</dbReference>
<dbReference type="InterPro" id="IPR050639">
    <property type="entry name" value="SSR_resolvase"/>
</dbReference>
<dbReference type="Gene3D" id="3.40.50.1390">
    <property type="entry name" value="Resolvase, N-terminal catalytic domain"/>
    <property type="match status" value="1"/>
</dbReference>
<dbReference type="RefSeq" id="WP_076119459.1">
    <property type="nucleotide sequence ID" value="NZ_MPTC01000009.1"/>
</dbReference>
<comment type="caution">
    <text evidence="3">The sequence shown here is derived from an EMBL/GenBank/DDBJ whole genome shotgun (WGS) entry which is preliminary data.</text>
</comment>
<evidence type="ECO:0008006" key="5">
    <source>
        <dbReference type="Google" id="ProtNLM"/>
    </source>
</evidence>
<dbReference type="SUPFAM" id="SSF53041">
    <property type="entry name" value="Resolvase-like"/>
    <property type="match status" value="1"/>
</dbReference>
<dbReference type="PANTHER" id="PTHR30461:SF23">
    <property type="entry name" value="DNA RECOMBINASE-RELATED"/>
    <property type="match status" value="1"/>
</dbReference>
<dbReference type="OrthoDB" id="65783at2"/>
<reference evidence="3 4" key="1">
    <citation type="submission" date="2016-10" db="EMBL/GenBank/DDBJ databases">
        <title>Paenibacillus species isolates.</title>
        <authorList>
            <person name="Beno S.M."/>
        </authorList>
    </citation>
    <scope>NUCLEOTIDE SEQUENCE [LARGE SCALE GENOMIC DNA]</scope>
    <source>
        <strain evidence="3 4">FSL H7-0710</strain>
    </source>
</reference>
<protein>
    <recommendedName>
        <fullName evidence="5">Recombinase family protein</fullName>
    </recommendedName>
</protein>
<gene>
    <name evidence="3" type="ORF">BSK52_12595</name>
</gene>
<dbReference type="InterPro" id="IPR011109">
    <property type="entry name" value="DNA_bind_recombinase_dom"/>
</dbReference>
<dbReference type="InterPro" id="IPR038109">
    <property type="entry name" value="DNA_bind_recomb_sf"/>
</dbReference>
<dbReference type="GO" id="GO:0000150">
    <property type="term" value="F:DNA strand exchange activity"/>
    <property type="evidence" value="ECO:0007669"/>
    <property type="project" value="InterPro"/>
</dbReference>
<feature type="domain" description="Recombinase" evidence="2">
    <location>
        <begin position="159"/>
        <end position="272"/>
    </location>
</feature>
<accession>A0A1R0Y062</accession>
<dbReference type="PROSITE" id="PS51736">
    <property type="entry name" value="RECOMBINASES_3"/>
    <property type="match status" value="1"/>
</dbReference>
<name>A0A1R0Y062_9BACL</name>
<dbReference type="CDD" id="cd00338">
    <property type="entry name" value="Ser_Recombinase"/>
    <property type="match status" value="1"/>
</dbReference>
<evidence type="ECO:0000259" key="1">
    <source>
        <dbReference type="PROSITE" id="PS51736"/>
    </source>
</evidence>
<evidence type="ECO:0000313" key="3">
    <source>
        <dbReference type="EMBL" id="OMD40702.1"/>
    </source>
</evidence>
<dbReference type="PROSITE" id="PS51737">
    <property type="entry name" value="RECOMBINASE_DNA_BIND"/>
    <property type="match status" value="1"/>
</dbReference>
<dbReference type="Pfam" id="PF00239">
    <property type="entry name" value="Resolvase"/>
    <property type="match status" value="1"/>
</dbReference>
<sequence length="494" mass="58811">MKKTVAYYRSSTDLQENSVTTQQHQALKYCMNNYLFLDDEYEDEYVSAKKKTIEQRKDLSRLLEDIKNDKIENLIVYKRDRLARKVEDHMLIYYLLKEKNVKVHFTSNTEYPMKYNNFAEILELMLGGMSEHEGKQINERILTTRIANFEKGMTLDKLPYGFMAVGNNEIAENEDEIKLVKFIFDEVCSGRHYSLNHLRKYMIELNYTRRGKEWKTVQIEDVIKEPMYKGMRVRTYGGQNYFREVNEHAIFKGEDSVIWDNAQDILEKMKPQRDLDNETKVEFALEDGLVCCGICHQKLEQKIRMRKGKYVGYYECKHDSVAVASDWIENRIFDKAQDFFAELMKTNLNSIFKRYWESNNKRFDKKIKDQETLIELNDKRLGRIVSKYLKIDKNVPQAISLREKMEKLKVELEINREMHSALLIEKEKSCGYPTNELKVKSNTDFFSNISDLTNDKKKEMISDIVYRIDVERYSYGVIFKHPFLELRESFDEDN</sequence>
<dbReference type="InterPro" id="IPR006119">
    <property type="entry name" value="Resolv_N"/>
</dbReference>
<evidence type="ECO:0000313" key="4">
    <source>
        <dbReference type="Proteomes" id="UP000187439"/>
    </source>
</evidence>
<organism evidence="3 4">
    <name type="scientific">Paenibacillus odorifer</name>
    <dbReference type="NCBI Taxonomy" id="189426"/>
    <lineage>
        <taxon>Bacteria</taxon>
        <taxon>Bacillati</taxon>
        <taxon>Bacillota</taxon>
        <taxon>Bacilli</taxon>
        <taxon>Bacillales</taxon>
        <taxon>Paenibacillaceae</taxon>
        <taxon>Paenibacillus</taxon>
    </lineage>
</organism>
<proteinExistence type="predicted"/>
<dbReference type="Gene3D" id="3.90.1750.20">
    <property type="entry name" value="Putative Large Serine Recombinase, Chain B, Domain 2"/>
    <property type="match status" value="1"/>
</dbReference>
<dbReference type="Pfam" id="PF07508">
    <property type="entry name" value="Recombinase"/>
    <property type="match status" value="1"/>
</dbReference>
<dbReference type="SMART" id="SM00857">
    <property type="entry name" value="Resolvase"/>
    <property type="match status" value="1"/>
</dbReference>
<feature type="domain" description="Resolvase/invertase-type recombinase catalytic" evidence="1">
    <location>
        <begin position="3"/>
        <end position="152"/>
    </location>
</feature>
<dbReference type="InterPro" id="IPR036162">
    <property type="entry name" value="Resolvase-like_N_sf"/>
</dbReference>
<dbReference type="EMBL" id="MPTC01000009">
    <property type="protein sequence ID" value="OMD40702.1"/>
    <property type="molecule type" value="Genomic_DNA"/>
</dbReference>
<dbReference type="GO" id="GO:0003677">
    <property type="term" value="F:DNA binding"/>
    <property type="evidence" value="ECO:0007669"/>
    <property type="project" value="InterPro"/>
</dbReference>
<dbReference type="AlphaFoldDB" id="A0A1R0Y062"/>
<dbReference type="PANTHER" id="PTHR30461">
    <property type="entry name" value="DNA-INVERTASE FROM LAMBDOID PROPHAGE"/>
    <property type="match status" value="1"/>
</dbReference>
<evidence type="ECO:0000259" key="2">
    <source>
        <dbReference type="PROSITE" id="PS51737"/>
    </source>
</evidence>